<evidence type="ECO:0000313" key="2">
    <source>
        <dbReference type="Proteomes" id="UP000324222"/>
    </source>
</evidence>
<name>A0A5B7IHC7_PORTR</name>
<gene>
    <name evidence="1" type="ORF">E2C01_076302</name>
</gene>
<dbReference type="AlphaFoldDB" id="A0A5B7IHC7"/>
<proteinExistence type="predicted"/>
<comment type="caution">
    <text evidence="1">The sequence shown here is derived from an EMBL/GenBank/DDBJ whole genome shotgun (WGS) entry which is preliminary data.</text>
</comment>
<organism evidence="1 2">
    <name type="scientific">Portunus trituberculatus</name>
    <name type="common">Swimming crab</name>
    <name type="synonym">Neptunus trituberculatus</name>
    <dbReference type="NCBI Taxonomy" id="210409"/>
    <lineage>
        <taxon>Eukaryota</taxon>
        <taxon>Metazoa</taxon>
        <taxon>Ecdysozoa</taxon>
        <taxon>Arthropoda</taxon>
        <taxon>Crustacea</taxon>
        <taxon>Multicrustacea</taxon>
        <taxon>Malacostraca</taxon>
        <taxon>Eumalacostraca</taxon>
        <taxon>Eucarida</taxon>
        <taxon>Decapoda</taxon>
        <taxon>Pleocyemata</taxon>
        <taxon>Brachyura</taxon>
        <taxon>Eubrachyura</taxon>
        <taxon>Portunoidea</taxon>
        <taxon>Portunidae</taxon>
        <taxon>Portuninae</taxon>
        <taxon>Portunus</taxon>
    </lineage>
</organism>
<dbReference type="Proteomes" id="UP000324222">
    <property type="component" value="Unassembled WGS sequence"/>
</dbReference>
<keyword evidence="2" id="KW-1185">Reference proteome</keyword>
<evidence type="ECO:0000313" key="1">
    <source>
        <dbReference type="EMBL" id="MPC81673.1"/>
    </source>
</evidence>
<reference evidence="1 2" key="1">
    <citation type="submission" date="2019-05" db="EMBL/GenBank/DDBJ databases">
        <title>Another draft genome of Portunus trituberculatus and its Hox gene families provides insights of decapod evolution.</title>
        <authorList>
            <person name="Jeong J.-H."/>
            <person name="Song I."/>
            <person name="Kim S."/>
            <person name="Choi T."/>
            <person name="Kim D."/>
            <person name="Ryu S."/>
            <person name="Kim W."/>
        </authorList>
    </citation>
    <scope>NUCLEOTIDE SEQUENCE [LARGE SCALE GENOMIC DNA]</scope>
    <source>
        <tissue evidence="1">Muscle</tissue>
    </source>
</reference>
<dbReference type="EMBL" id="VSRR010057631">
    <property type="protein sequence ID" value="MPC81673.1"/>
    <property type="molecule type" value="Genomic_DNA"/>
</dbReference>
<protein>
    <submittedName>
        <fullName evidence="1">Uncharacterized protein</fullName>
    </submittedName>
</protein>
<accession>A0A5B7IHC7</accession>
<sequence>MSSFVHTLAAAVEWRLERRTTLVRYTPFNSCVGVPSDLSLRSI</sequence>